<evidence type="ECO:0000313" key="2">
    <source>
        <dbReference type="EMBL" id="OAA89925.1"/>
    </source>
</evidence>
<reference evidence="1" key="1">
    <citation type="submission" date="2009-07" db="EMBL/GenBank/DDBJ databases">
        <authorList>
            <person name="Koepke M."/>
            <person name="Hujer S."/>
            <person name="Held C."/>
            <person name="Wiezer A."/>
            <person name="Liesegang H."/>
            <person name="Ehrenreich A."/>
            <person name="Gottschalk G."/>
            <person name="Duerre P."/>
        </authorList>
    </citation>
    <scope>NUCLEOTIDE SEQUENCE</scope>
    <source>
        <strain evidence="1">DSM 13528</strain>
    </source>
</reference>
<keyword evidence="4" id="KW-1185">Reference proteome</keyword>
<gene>
    <name evidence="1" type="ordered locus">CLJU_c31570</name>
    <name evidence="2" type="ORF">WX45_01764</name>
</gene>
<dbReference type="HOGENOM" id="CLU_1203119_0_0_9"/>
<accession>D8GQQ0</accession>
<evidence type="ECO:0000313" key="4">
    <source>
        <dbReference type="Proteomes" id="UP000077020"/>
    </source>
</evidence>
<dbReference type="PATRIC" id="fig|748727.19.peg.550"/>
<organism evidence="1 3">
    <name type="scientific">Clostridium ljungdahlii (strain ATCC 55383 / DSM 13528 / PETC)</name>
    <dbReference type="NCBI Taxonomy" id="748727"/>
    <lineage>
        <taxon>Bacteria</taxon>
        <taxon>Bacillati</taxon>
        <taxon>Bacillota</taxon>
        <taxon>Clostridia</taxon>
        <taxon>Eubacteriales</taxon>
        <taxon>Clostridiaceae</taxon>
        <taxon>Clostridium</taxon>
    </lineage>
</organism>
<sequence length="230" mass="25943">MKKIEKQSSKLILIIITFVFVIMGSKVYALQITDNRVVDKNKDWIVKFSDNICLDDLTKNAIAIKDISGNSLNLNISLCDDGKSILIAHPYDGYTPGAYTLYLGSNIHSLSDKKLKKQQVLHFGVPSLPIEESNVDKVILYGKSGEKDIPKDEQVKIIELLNSIKVYDYFDYAAALHSWPSPMSAIEVYTKNNNNNIEITNGGSKDGICINYEYYAKQPELKQILNERCK</sequence>
<dbReference type="AlphaFoldDB" id="D8GQQ0"/>
<dbReference type="OrthoDB" id="1914263at2"/>
<dbReference type="EMBL" id="CP001666">
    <property type="protein sequence ID" value="ADK16205.1"/>
    <property type="molecule type" value="Genomic_DNA"/>
</dbReference>
<dbReference type="Proteomes" id="UP000077020">
    <property type="component" value="Unassembled WGS sequence"/>
</dbReference>
<dbReference type="RefSeq" id="WP_013239788.1">
    <property type="nucleotide sequence ID" value="NC_014328.1"/>
</dbReference>
<name>D8GQQ0_CLOLD</name>
<dbReference type="EMBL" id="LITS01000001">
    <property type="protein sequence ID" value="OAA89925.1"/>
    <property type="molecule type" value="Genomic_DNA"/>
</dbReference>
<protein>
    <recommendedName>
        <fullName evidence="5">SbsA Ig-like domain-containing protein</fullName>
    </recommendedName>
</protein>
<evidence type="ECO:0008006" key="5">
    <source>
        <dbReference type="Google" id="ProtNLM"/>
    </source>
</evidence>
<proteinExistence type="predicted"/>
<reference evidence="2 4" key="3">
    <citation type="journal article" date="2016" name="Biotechnol. Bioeng.">
        <title>Traits of selected Clostridium strains for syngas fermentation to ethanol.</title>
        <authorList>
            <person name="Martin M.E."/>
            <person name="Richter H."/>
            <person name="Saha S."/>
            <person name="Angenent L.T."/>
        </authorList>
    </citation>
    <scope>NUCLEOTIDE SEQUENCE [LARGE SCALE GENOMIC DNA]</scope>
    <source>
        <strain evidence="2 4">PETC</strain>
    </source>
</reference>
<evidence type="ECO:0000313" key="3">
    <source>
        <dbReference type="Proteomes" id="UP000001656"/>
    </source>
</evidence>
<dbReference type="KEGG" id="clj:CLJU_c31570"/>
<evidence type="ECO:0000313" key="1">
    <source>
        <dbReference type="EMBL" id="ADK16205.1"/>
    </source>
</evidence>
<dbReference type="Proteomes" id="UP000001656">
    <property type="component" value="Chromosome"/>
</dbReference>
<reference evidence="1 3" key="2">
    <citation type="journal article" date="2010" name="Proc. Natl. Acad. Sci. U.S.A.">
        <title>Clostridium ljungdahlii represents a microbial production platform based on syngas.</title>
        <authorList>
            <person name="Kopke M."/>
            <person name="Held C."/>
            <person name="Hujer S."/>
            <person name="Liesegang H."/>
            <person name="Wiezer A."/>
            <person name="Wollherr A."/>
            <person name="Ehrenreich A."/>
            <person name="Liebl W."/>
            <person name="Gottschalk G."/>
            <person name="Durre P."/>
        </authorList>
    </citation>
    <scope>NUCLEOTIDE SEQUENCE [LARGE SCALE GENOMIC DNA]</scope>
    <source>
        <strain evidence="3">ATCC 55383 / DSM 13528 / PETC</strain>
        <strain evidence="1">DSM 13528</strain>
    </source>
</reference>
<dbReference type="STRING" id="748727.CLJU_c31570"/>